<gene>
    <name evidence="1" type="ORF">EPD60_04810</name>
</gene>
<keyword evidence="2" id="KW-1185">Reference proteome</keyword>
<accession>A0A4R1BJH8</accession>
<dbReference type="Pfam" id="PF10604">
    <property type="entry name" value="Polyketide_cyc2"/>
    <property type="match status" value="1"/>
</dbReference>
<dbReference type="AlphaFoldDB" id="A0A4R1BJH8"/>
<dbReference type="EMBL" id="SJZI01000008">
    <property type="protein sequence ID" value="TCJ17515.1"/>
    <property type="molecule type" value="Genomic_DNA"/>
</dbReference>
<dbReference type="CDD" id="cd07818">
    <property type="entry name" value="SRPBCC_1"/>
    <property type="match status" value="1"/>
</dbReference>
<evidence type="ECO:0000313" key="2">
    <source>
        <dbReference type="Proteomes" id="UP000295334"/>
    </source>
</evidence>
<name>A0A4R1BJH8_9BACT</name>
<sequence length="180" mass="20491">MRIVKRIFIAIAVLLLLALVAALFVPKEYTVERSIAINLPADSVFTYVKYLKNQNDYSKWAGMDPAMKKEFRGTDAQPGFVSAWESQQSDVGQGEQTIRSIDEVKRRVDYDLHFIKPMNTRCDAWMQVDPKGGKSEVVWGFHGRMPYPVNILLPLFGMEKAIGDDLSLGLHNLKERLETK</sequence>
<dbReference type="RefSeq" id="WP_131447397.1">
    <property type="nucleotide sequence ID" value="NZ_SJZI01000008.1"/>
</dbReference>
<reference evidence="1 2" key="1">
    <citation type="submission" date="2019-03" db="EMBL/GenBank/DDBJ databases">
        <authorList>
            <person name="Kim M.K.M."/>
        </authorList>
    </citation>
    <scope>NUCLEOTIDE SEQUENCE [LARGE SCALE GENOMIC DNA]</scope>
    <source>
        <strain evidence="1 2">17J68-12</strain>
    </source>
</reference>
<comment type="caution">
    <text evidence="1">The sequence shown here is derived from an EMBL/GenBank/DDBJ whole genome shotgun (WGS) entry which is preliminary data.</text>
</comment>
<organism evidence="1 2">
    <name type="scientific">Flaviaesturariibacter flavus</name>
    <dbReference type="NCBI Taxonomy" id="2502780"/>
    <lineage>
        <taxon>Bacteria</taxon>
        <taxon>Pseudomonadati</taxon>
        <taxon>Bacteroidota</taxon>
        <taxon>Chitinophagia</taxon>
        <taxon>Chitinophagales</taxon>
        <taxon>Chitinophagaceae</taxon>
        <taxon>Flaviaestuariibacter</taxon>
    </lineage>
</organism>
<dbReference type="Proteomes" id="UP000295334">
    <property type="component" value="Unassembled WGS sequence"/>
</dbReference>
<dbReference type="InterPro" id="IPR019587">
    <property type="entry name" value="Polyketide_cyclase/dehydratase"/>
</dbReference>
<dbReference type="InterPro" id="IPR023393">
    <property type="entry name" value="START-like_dom_sf"/>
</dbReference>
<dbReference type="OrthoDB" id="9807923at2"/>
<evidence type="ECO:0000313" key="1">
    <source>
        <dbReference type="EMBL" id="TCJ17515.1"/>
    </source>
</evidence>
<proteinExistence type="predicted"/>
<dbReference type="SUPFAM" id="SSF55961">
    <property type="entry name" value="Bet v1-like"/>
    <property type="match status" value="1"/>
</dbReference>
<dbReference type="Gene3D" id="3.30.530.20">
    <property type="match status" value="1"/>
</dbReference>
<protein>
    <submittedName>
        <fullName evidence="1">Polyketide cyclase</fullName>
    </submittedName>
</protein>